<dbReference type="WBParaSite" id="scf7180000416373.g315">
    <property type="protein sequence ID" value="scf7180000416373.g315"/>
    <property type="gene ID" value="scf7180000416373.g315"/>
</dbReference>
<dbReference type="InterPro" id="IPR001232">
    <property type="entry name" value="SKP1-like"/>
</dbReference>
<evidence type="ECO:0000256" key="5">
    <source>
        <dbReference type="ARBA" id="ARBA00022679"/>
    </source>
</evidence>
<dbReference type="GO" id="GO:0006511">
    <property type="term" value="P:ubiquitin-dependent protein catabolic process"/>
    <property type="evidence" value="ECO:0007669"/>
    <property type="project" value="InterPro"/>
</dbReference>
<proteinExistence type="inferred from homology"/>
<evidence type="ECO:0000256" key="6">
    <source>
        <dbReference type="ARBA" id="ARBA00023242"/>
    </source>
</evidence>
<evidence type="ECO:0000256" key="9">
    <source>
        <dbReference type="SAM" id="MobiDB-lite"/>
    </source>
</evidence>
<feature type="active site" description="Proton acceptor" evidence="8">
    <location>
        <position position="805"/>
    </location>
</feature>
<evidence type="ECO:0000256" key="10">
    <source>
        <dbReference type="SAM" id="SignalP"/>
    </source>
</evidence>
<dbReference type="GO" id="GO:0004092">
    <property type="term" value="F:carnitine O-acetyltransferase activity"/>
    <property type="evidence" value="ECO:0007669"/>
    <property type="project" value="TreeGrafter"/>
</dbReference>
<dbReference type="GO" id="GO:0005777">
    <property type="term" value="C:peroxisome"/>
    <property type="evidence" value="ECO:0007669"/>
    <property type="project" value="TreeGrafter"/>
</dbReference>
<feature type="domain" description="SKP1 component POZ" evidence="12">
    <location>
        <begin position="1116"/>
        <end position="1177"/>
    </location>
</feature>
<evidence type="ECO:0000256" key="8">
    <source>
        <dbReference type="PIRSR" id="PIRSR600542-1"/>
    </source>
</evidence>
<dbReference type="SUPFAM" id="SSF54695">
    <property type="entry name" value="POZ domain"/>
    <property type="match status" value="1"/>
</dbReference>
<keyword evidence="13" id="KW-1185">Reference proteome</keyword>
<dbReference type="SUPFAM" id="SSF53756">
    <property type="entry name" value="UDP-Glycosyltransferase/glycogen phosphorylase"/>
    <property type="match status" value="1"/>
</dbReference>
<comment type="similarity">
    <text evidence="3">Belongs to the SKP1 family.</text>
</comment>
<feature type="domain" description="Choline/carnitine acyltransferase" evidence="11">
    <location>
        <begin position="500"/>
        <end position="1073"/>
    </location>
</feature>
<comment type="subcellular location">
    <subcellularLocation>
        <location evidence="1">Nucleus</location>
    </subcellularLocation>
</comment>
<reference evidence="14" key="1">
    <citation type="submission" date="2022-11" db="UniProtKB">
        <authorList>
            <consortium name="WormBaseParasite"/>
        </authorList>
    </citation>
    <scope>IDENTIFICATION</scope>
</reference>
<dbReference type="SMART" id="SM00512">
    <property type="entry name" value="Skp1"/>
    <property type="match status" value="1"/>
</dbReference>
<dbReference type="InterPro" id="IPR000542">
    <property type="entry name" value="Carn_acyl_trans"/>
</dbReference>
<dbReference type="SUPFAM" id="SSF52777">
    <property type="entry name" value="CoA-dependent acyltransferases"/>
    <property type="match status" value="2"/>
</dbReference>
<evidence type="ECO:0000313" key="14">
    <source>
        <dbReference type="WBParaSite" id="scf7180000416373.g315"/>
    </source>
</evidence>
<dbReference type="Pfam" id="PF03931">
    <property type="entry name" value="Skp1_POZ"/>
    <property type="match status" value="1"/>
</dbReference>
<dbReference type="Gene3D" id="3.30.710.10">
    <property type="entry name" value="Potassium Channel Kv1.1, Chain A"/>
    <property type="match status" value="1"/>
</dbReference>
<accession>A0A915NEW8</accession>
<dbReference type="GO" id="GO:0019254">
    <property type="term" value="P:carnitine metabolic process, CoA-linked"/>
    <property type="evidence" value="ECO:0007669"/>
    <property type="project" value="TreeGrafter"/>
</dbReference>
<feature type="compositionally biased region" description="Basic and acidic residues" evidence="9">
    <location>
        <begin position="62"/>
        <end position="75"/>
    </location>
</feature>
<evidence type="ECO:0000256" key="3">
    <source>
        <dbReference type="ARBA" id="ARBA00009993"/>
    </source>
</evidence>
<keyword evidence="7" id="KW-0012">Acyltransferase</keyword>
<dbReference type="InterPro" id="IPR042231">
    <property type="entry name" value="Cho/carn_acyl_trans_2"/>
</dbReference>
<evidence type="ECO:0000259" key="11">
    <source>
        <dbReference type="Pfam" id="PF00755"/>
    </source>
</evidence>
<feature type="region of interest" description="Disordered" evidence="9">
    <location>
        <begin position="146"/>
        <end position="169"/>
    </location>
</feature>
<dbReference type="Proteomes" id="UP000887560">
    <property type="component" value="Unplaced"/>
</dbReference>
<dbReference type="InterPro" id="IPR023213">
    <property type="entry name" value="CAT-like_dom_sf"/>
</dbReference>
<evidence type="ECO:0000256" key="4">
    <source>
        <dbReference type="ARBA" id="ARBA00021347"/>
    </source>
</evidence>
<evidence type="ECO:0000259" key="12">
    <source>
        <dbReference type="Pfam" id="PF03931"/>
    </source>
</evidence>
<dbReference type="Gene3D" id="3.30.559.10">
    <property type="entry name" value="Chloramphenicol acetyltransferase-like domain"/>
    <property type="match status" value="1"/>
</dbReference>
<organism evidence="13 14">
    <name type="scientific">Meloidogyne floridensis</name>
    <dbReference type="NCBI Taxonomy" id="298350"/>
    <lineage>
        <taxon>Eukaryota</taxon>
        <taxon>Metazoa</taxon>
        <taxon>Ecdysozoa</taxon>
        <taxon>Nematoda</taxon>
        <taxon>Chromadorea</taxon>
        <taxon>Rhabditida</taxon>
        <taxon>Tylenchina</taxon>
        <taxon>Tylenchomorpha</taxon>
        <taxon>Tylenchoidea</taxon>
        <taxon>Meloidogynidae</taxon>
        <taxon>Meloidogyninae</taxon>
        <taxon>Meloidogyne</taxon>
    </lineage>
</organism>
<dbReference type="CDD" id="cd18321">
    <property type="entry name" value="BTB_POZ_EloC"/>
    <property type="match status" value="1"/>
</dbReference>
<dbReference type="InterPro" id="IPR039551">
    <property type="entry name" value="Cho/carn_acyl_trans"/>
</dbReference>
<dbReference type="AlphaFoldDB" id="A0A915NEW8"/>
<dbReference type="Gene3D" id="3.30.559.70">
    <property type="entry name" value="Choline/Carnitine o-acyltransferase, domain 2"/>
    <property type="match status" value="1"/>
</dbReference>
<dbReference type="FunFam" id="3.30.710.10:FF:000035">
    <property type="entry name" value="Elongin C transcription elongation factor"/>
    <property type="match status" value="1"/>
</dbReference>
<dbReference type="PANTHER" id="PTHR22589">
    <property type="entry name" value="CARNITINE O-ACYLTRANSFERASE"/>
    <property type="match status" value="1"/>
</dbReference>
<evidence type="ECO:0000256" key="1">
    <source>
        <dbReference type="ARBA" id="ARBA00004123"/>
    </source>
</evidence>
<dbReference type="InterPro" id="IPR016073">
    <property type="entry name" value="Skp1_comp_POZ"/>
</dbReference>
<feature type="chain" id="PRO_5036827501" description="Elongin-C" evidence="10">
    <location>
        <begin position="23"/>
        <end position="1209"/>
    </location>
</feature>
<comment type="similarity">
    <text evidence="2">Belongs to the carnitine/choline acetyltransferase family.</text>
</comment>
<dbReference type="Pfam" id="PF00755">
    <property type="entry name" value="Carn_acyltransf"/>
    <property type="match status" value="1"/>
</dbReference>
<keyword evidence="5" id="KW-0808">Transferase</keyword>
<dbReference type="PROSITE" id="PS00440">
    <property type="entry name" value="ACYLTRANSF_C_2"/>
    <property type="match status" value="1"/>
</dbReference>
<evidence type="ECO:0000256" key="2">
    <source>
        <dbReference type="ARBA" id="ARBA00005232"/>
    </source>
</evidence>
<keyword evidence="6" id="KW-0539">Nucleus</keyword>
<protein>
    <recommendedName>
        <fullName evidence="4">Elongin-C</fullName>
    </recommendedName>
</protein>
<keyword evidence="10" id="KW-0732">Signal</keyword>
<name>A0A915NEW8_9BILA</name>
<dbReference type="InterPro" id="IPR011333">
    <property type="entry name" value="SKP1/BTB/POZ_sf"/>
</dbReference>
<dbReference type="GO" id="GO:0005634">
    <property type="term" value="C:nucleus"/>
    <property type="evidence" value="ECO:0007669"/>
    <property type="project" value="UniProtKB-SubCell"/>
</dbReference>
<evidence type="ECO:0000313" key="13">
    <source>
        <dbReference type="Proteomes" id="UP000887560"/>
    </source>
</evidence>
<dbReference type="PANTHER" id="PTHR22589:SF103">
    <property type="entry name" value="CARNITINE O-ACETYL-TRANSFERASE, ISOFORM A-RELATED"/>
    <property type="match status" value="1"/>
</dbReference>
<feature type="region of interest" description="Disordered" evidence="9">
    <location>
        <begin position="56"/>
        <end position="85"/>
    </location>
</feature>
<sequence>MFKFLFWILFVLIFIKINQINGEKECNCSATGKWELLHRFKRGAKCSCIGIMEEKSSEEENEGRSEGRSEGRNEGRSQIPIGTEERERRDEQVRWVREEILEEIGRQRRGRSLERGGGIERLRERGGSLESEGRRIGRRGNEVERFEGGGYEESSSRLKGKQKVGESSTRNGKTKSVLYICDNYYYSHVQFNNMLVYKRVGGQPLESKDFEFNFEINYIPINEGKLDKYSGDPFGDFKGTKDYFVVGIYEEVIKDHETFNYLKQQKYDIGIAEFNVMAGAFALFEALNIKNTFNVSASILLTSYLQFLDINVKEFHIPEFYFPEPNDWTKNIHGIWLIKSQRVFENISKHDNENEKIKELFENSTPYFAKLFWGNTPRNFNLPSNLDVLFDKIKYHFINQHPLGNFQNYPNHHKVGYVGGIIVEGKGILTEPKIIDEDESSCVVLVTFGTAILPFRRDHNYIETMFYVFEHCPKFDPNTPKLKLNNAATTEITPNNLPKLPVPQLEHTIEKFLKFCKPILGPEDYGETLKIANEFKESIEAKQLQKILEKRAHKLDNWLTPWWLDIAYLSARTPLPVVTSPGITFPYSVSGRDEVIDLAAKIIQSALLFHHKILTNDLAPDKGHGHILFDMEQYKRLFGTTRIPKLGKDEIRYGKDQRIWAEYILVMWRGNIIKVSVCDNSGRILSITKLKKELDRIMRRVFVPNTQAINIVSSTDRDTWAEVYARVKENNPESIKIMEDSLFIMCLDESDESYGKENLKNAQDENMSMALHGGGANKNSRNRWFDKTLQFYVNENGYAGITYEHTPAEGPPLARLLDFICDQIDADNFELDSGHPLLPPQRIHFKLSLEDAVEIGRAEEKLERVVQNLEVKSLAFNAYGKNVPKRSQLSPDSWIQLALQIAHYRMHKIHPPTYETGTLRKFSEGRTDTIRLPTTESVAFVEEISARPRRMSDNVLLTLLEAAIDKHKKYSLDVMDGNGIDRHLLGLKLASLEDGWRTIPQLFNSIGYQKLMHFKLSTSQVPTKHVLPMGFGPSAPDCYGVCYNPQEHKIFFTITAFNECKETSAERFSKELETALLDMHDLQVKKKKMSGQDIGVDGNDKERLMGGCEGPNAAYVKLVSSDGHEFFVRKEHALISHTIRAMLSGPGQYAENETNEVNFREIPSHVLQKVCHYFAYKTKYTNSATEIPEFHVAPELALELLMAANFLDC</sequence>
<feature type="signal peptide" evidence="10">
    <location>
        <begin position="1"/>
        <end position="22"/>
    </location>
</feature>
<evidence type="ECO:0000256" key="7">
    <source>
        <dbReference type="ARBA" id="ARBA00023315"/>
    </source>
</evidence>